<accession>A0ABU2DQ27</accession>
<evidence type="ECO:0000256" key="7">
    <source>
        <dbReference type="ARBA" id="ARBA00022801"/>
    </source>
</evidence>
<dbReference type="SFLD" id="SFLDF00029">
    <property type="entry name" value="phosphoserine_phosphatase"/>
    <property type="match status" value="1"/>
</dbReference>
<evidence type="ECO:0000256" key="1">
    <source>
        <dbReference type="ARBA" id="ARBA00001946"/>
    </source>
</evidence>
<evidence type="ECO:0000256" key="4">
    <source>
        <dbReference type="ARBA" id="ARBA00012640"/>
    </source>
</evidence>
<dbReference type="SUPFAM" id="SSF56784">
    <property type="entry name" value="HAD-like"/>
    <property type="match status" value="1"/>
</dbReference>
<comment type="cofactor">
    <cofactor evidence="1">
        <name>Mg(2+)</name>
        <dbReference type="ChEBI" id="CHEBI:18420"/>
    </cofactor>
</comment>
<evidence type="ECO:0000256" key="9">
    <source>
        <dbReference type="ARBA" id="ARBA00023299"/>
    </source>
</evidence>
<keyword evidence="8" id="KW-0460">Magnesium</keyword>
<dbReference type="EC" id="3.1.3.3" evidence="4"/>
<organism evidence="13 14">
    <name type="scientific">Nesterenkonia aerolata</name>
    <dbReference type="NCBI Taxonomy" id="3074079"/>
    <lineage>
        <taxon>Bacteria</taxon>
        <taxon>Bacillati</taxon>
        <taxon>Actinomycetota</taxon>
        <taxon>Actinomycetes</taxon>
        <taxon>Micrococcales</taxon>
        <taxon>Micrococcaceae</taxon>
        <taxon>Nesterenkonia</taxon>
    </lineage>
</organism>
<evidence type="ECO:0000256" key="12">
    <source>
        <dbReference type="ARBA" id="ARBA00048523"/>
    </source>
</evidence>
<dbReference type="InterPro" id="IPR023214">
    <property type="entry name" value="HAD_sf"/>
</dbReference>
<dbReference type="EMBL" id="JAVKGR010000002">
    <property type="protein sequence ID" value="MDR8018607.1"/>
    <property type="molecule type" value="Genomic_DNA"/>
</dbReference>
<comment type="caution">
    <text evidence="13">The sequence shown here is derived from an EMBL/GenBank/DDBJ whole genome shotgun (WGS) entry which is preliminary data.</text>
</comment>
<comment type="pathway">
    <text evidence="2">Amino-acid biosynthesis; L-serine biosynthesis; L-serine from 3-phospho-D-glycerate: step 3/3.</text>
</comment>
<keyword evidence="14" id="KW-1185">Reference proteome</keyword>
<evidence type="ECO:0000256" key="6">
    <source>
        <dbReference type="ARBA" id="ARBA00022723"/>
    </source>
</evidence>
<dbReference type="PANTHER" id="PTHR43344">
    <property type="entry name" value="PHOSPHOSERINE PHOSPHATASE"/>
    <property type="match status" value="1"/>
</dbReference>
<dbReference type="NCBIfam" id="TIGR01488">
    <property type="entry name" value="HAD-SF-IB"/>
    <property type="match status" value="1"/>
</dbReference>
<proteinExistence type="inferred from homology"/>
<evidence type="ECO:0000256" key="8">
    <source>
        <dbReference type="ARBA" id="ARBA00022842"/>
    </source>
</evidence>
<evidence type="ECO:0000256" key="10">
    <source>
        <dbReference type="ARBA" id="ARBA00031693"/>
    </source>
</evidence>
<evidence type="ECO:0000256" key="3">
    <source>
        <dbReference type="ARBA" id="ARBA00009184"/>
    </source>
</evidence>
<dbReference type="SFLD" id="SFLDG01137">
    <property type="entry name" value="C1.6.1:_Phosphoserine_Phosphat"/>
    <property type="match status" value="1"/>
</dbReference>
<keyword evidence="6" id="KW-0479">Metal-binding</keyword>
<keyword evidence="9" id="KW-0718">Serine biosynthesis</keyword>
<dbReference type="Proteomes" id="UP001251870">
    <property type="component" value="Unassembled WGS sequence"/>
</dbReference>
<evidence type="ECO:0000256" key="5">
    <source>
        <dbReference type="ARBA" id="ARBA00022605"/>
    </source>
</evidence>
<keyword evidence="5" id="KW-0028">Amino-acid biosynthesis</keyword>
<dbReference type="NCBIfam" id="TIGR00338">
    <property type="entry name" value="serB"/>
    <property type="match status" value="1"/>
</dbReference>
<evidence type="ECO:0000313" key="14">
    <source>
        <dbReference type="Proteomes" id="UP001251870"/>
    </source>
</evidence>
<evidence type="ECO:0000313" key="13">
    <source>
        <dbReference type="EMBL" id="MDR8018607.1"/>
    </source>
</evidence>
<dbReference type="Pfam" id="PF12710">
    <property type="entry name" value="HAD"/>
    <property type="match status" value="1"/>
</dbReference>
<dbReference type="RefSeq" id="WP_310547713.1">
    <property type="nucleotide sequence ID" value="NZ_JAVKGR010000002.1"/>
</dbReference>
<dbReference type="InterPro" id="IPR050582">
    <property type="entry name" value="HAD-like_SerB"/>
</dbReference>
<gene>
    <name evidence="13" type="primary">serB</name>
    <name evidence="13" type="ORF">RIL96_03390</name>
</gene>
<dbReference type="SFLD" id="SFLDS00003">
    <property type="entry name" value="Haloacid_Dehalogenase"/>
    <property type="match status" value="1"/>
</dbReference>
<name>A0ABU2DQ27_9MICC</name>
<dbReference type="SFLD" id="SFLDG01136">
    <property type="entry name" value="C1.6:_Phosphoserine_Phosphatas"/>
    <property type="match status" value="1"/>
</dbReference>
<dbReference type="InterPro" id="IPR036412">
    <property type="entry name" value="HAD-like_sf"/>
</dbReference>
<reference evidence="13 14" key="1">
    <citation type="submission" date="2023-09" db="EMBL/GenBank/DDBJ databases">
        <title>Description of three actinobacteria isolated from air of manufacturing shop in a pharmaceutical factory.</title>
        <authorList>
            <person name="Zhang D.-F."/>
        </authorList>
    </citation>
    <scope>NUCLEOTIDE SEQUENCE [LARGE SCALE GENOMIC DNA]</scope>
    <source>
        <strain evidence="13 14">LY-0111</strain>
    </source>
</reference>
<protein>
    <recommendedName>
        <fullName evidence="4">phosphoserine phosphatase</fullName>
        <ecNumber evidence="4">3.1.3.3</ecNumber>
    </recommendedName>
    <alternativeName>
        <fullName evidence="10">O-phosphoserine phosphohydrolase</fullName>
    </alternativeName>
</protein>
<evidence type="ECO:0000256" key="11">
    <source>
        <dbReference type="ARBA" id="ARBA00048138"/>
    </source>
</evidence>
<dbReference type="GO" id="GO:0016787">
    <property type="term" value="F:hydrolase activity"/>
    <property type="evidence" value="ECO:0007669"/>
    <property type="project" value="UniProtKB-KW"/>
</dbReference>
<keyword evidence="7 13" id="KW-0378">Hydrolase</keyword>
<evidence type="ECO:0000256" key="2">
    <source>
        <dbReference type="ARBA" id="ARBA00005135"/>
    </source>
</evidence>
<comment type="similarity">
    <text evidence="3">Belongs to the HAD-like hydrolase superfamily. SerB family.</text>
</comment>
<comment type="catalytic activity">
    <reaction evidence="11">
        <text>O-phospho-L-serine + H2O = L-serine + phosphate</text>
        <dbReference type="Rhea" id="RHEA:21208"/>
        <dbReference type="ChEBI" id="CHEBI:15377"/>
        <dbReference type="ChEBI" id="CHEBI:33384"/>
        <dbReference type="ChEBI" id="CHEBI:43474"/>
        <dbReference type="ChEBI" id="CHEBI:57524"/>
        <dbReference type="EC" id="3.1.3.3"/>
    </reaction>
</comment>
<dbReference type="Gene3D" id="3.40.50.1000">
    <property type="entry name" value="HAD superfamily/HAD-like"/>
    <property type="match status" value="1"/>
</dbReference>
<sequence>MSQSSTIPSSPHAGQPHAPLADGTVVTLAASGLSADLIESLTSEFARHGSVTQVQSAQFPTRAVGAEQIVPVPAARWAISSPGREQAQNVSEITAALEAATAPLTSDAEAAPVTATVLPASRRPGARAMLLMDVDSTLIDEEVIDLIARRAGRQAEVAAVTEAAMRGELDFAGSLHRRVAALEGLPVSVFDEVLDAVHPTCGAGELLAAAADRGWPRAAVSGGFRQVLTPLAARLGLTDHHANTLGVEDGLLTGTVQGAVVDGAAKARYLHETAAAYGVTAQQVIAIGDGANDIDMTSAAGVGVAFCAKPALEEHTTFSIRHRSLQLVSWALGV</sequence>
<dbReference type="PANTHER" id="PTHR43344:SF2">
    <property type="entry name" value="PHOSPHOSERINE PHOSPHATASE"/>
    <property type="match status" value="1"/>
</dbReference>
<dbReference type="InterPro" id="IPR004469">
    <property type="entry name" value="PSP"/>
</dbReference>
<comment type="catalytic activity">
    <reaction evidence="12">
        <text>O-phospho-D-serine + H2O = D-serine + phosphate</text>
        <dbReference type="Rhea" id="RHEA:24873"/>
        <dbReference type="ChEBI" id="CHEBI:15377"/>
        <dbReference type="ChEBI" id="CHEBI:35247"/>
        <dbReference type="ChEBI" id="CHEBI:43474"/>
        <dbReference type="ChEBI" id="CHEBI:58680"/>
        <dbReference type="EC" id="3.1.3.3"/>
    </reaction>
</comment>